<dbReference type="Pfam" id="PF10912">
    <property type="entry name" value="Glam1"/>
    <property type="match status" value="1"/>
</dbReference>
<evidence type="ECO:0000313" key="2">
    <source>
        <dbReference type="EnsemblMetazoa" id="CJA34339.1"/>
    </source>
</evidence>
<dbReference type="PANTHER" id="PTHR35013:SF4">
    <property type="entry name" value="PROTEIN CBG09921"/>
    <property type="match status" value="1"/>
</dbReference>
<name>A0A8R1IPB3_CAEJA</name>
<reference evidence="3" key="1">
    <citation type="submission" date="2010-08" db="EMBL/GenBank/DDBJ databases">
        <authorList>
            <consortium name="Caenorhabditis japonica Sequencing Consortium"/>
            <person name="Wilson R.K."/>
        </authorList>
    </citation>
    <scope>NUCLEOTIDE SEQUENCE [LARGE SCALE GENOMIC DNA]</scope>
    <source>
        <strain evidence="3">DF5081</strain>
    </source>
</reference>
<dbReference type="AlphaFoldDB" id="A0A8R1IPB3"/>
<evidence type="ECO:0000313" key="3">
    <source>
        <dbReference type="Proteomes" id="UP000005237"/>
    </source>
</evidence>
<organism evidence="2 3">
    <name type="scientific">Caenorhabditis japonica</name>
    <dbReference type="NCBI Taxonomy" id="281687"/>
    <lineage>
        <taxon>Eukaryota</taxon>
        <taxon>Metazoa</taxon>
        <taxon>Ecdysozoa</taxon>
        <taxon>Nematoda</taxon>
        <taxon>Chromadorea</taxon>
        <taxon>Rhabditida</taxon>
        <taxon>Rhabditina</taxon>
        <taxon>Rhabditomorpha</taxon>
        <taxon>Rhabditoidea</taxon>
        <taxon>Rhabditidae</taxon>
        <taxon>Peloderinae</taxon>
        <taxon>Caenorhabditis</taxon>
    </lineage>
</organism>
<keyword evidence="1" id="KW-0812">Transmembrane</keyword>
<feature type="transmembrane region" description="Helical" evidence="1">
    <location>
        <begin position="49"/>
        <end position="66"/>
    </location>
</feature>
<keyword evidence="1" id="KW-0472">Membrane</keyword>
<feature type="transmembrane region" description="Helical" evidence="1">
    <location>
        <begin position="20"/>
        <end position="37"/>
    </location>
</feature>
<keyword evidence="1" id="KW-1133">Transmembrane helix</keyword>
<reference evidence="2" key="2">
    <citation type="submission" date="2022-06" db="UniProtKB">
        <authorList>
            <consortium name="EnsemblMetazoa"/>
        </authorList>
    </citation>
    <scope>IDENTIFICATION</scope>
    <source>
        <strain evidence="2">DF5081</strain>
    </source>
</reference>
<sequence length="170" mass="18813">MVTLSHHVPMDPPKFLFLPARPLVCGLALFGIVRSFVQFWMADSSSVEFSHLCVFFLDILLLFGAWKNDVIALKWSQRVVLVCVIIAILRFLIYPVVFASFIASGLASNHSDFTENDLEIIANITTPEQHFVFGLVSGYTLEFATGLSIGDTSPNDAHAGLATTVHKRSR</sequence>
<proteinExistence type="predicted"/>
<dbReference type="EnsemblMetazoa" id="CJA34339.1">
    <property type="protein sequence ID" value="CJA34339.1"/>
    <property type="gene ID" value="WBGene00210186"/>
</dbReference>
<dbReference type="PANTHER" id="PTHR35013">
    <property type="entry name" value="PROTEIN CBG22618-RELATED"/>
    <property type="match status" value="1"/>
</dbReference>
<evidence type="ECO:0000256" key="1">
    <source>
        <dbReference type="SAM" id="Phobius"/>
    </source>
</evidence>
<dbReference type="Proteomes" id="UP000005237">
    <property type="component" value="Unassembled WGS sequence"/>
</dbReference>
<protein>
    <submittedName>
        <fullName evidence="2">Uncharacterized protein</fullName>
    </submittedName>
</protein>
<keyword evidence="3" id="KW-1185">Reference proteome</keyword>
<feature type="transmembrane region" description="Helical" evidence="1">
    <location>
        <begin position="78"/>
        <end position="103"/>
    </location>
</feature>
<accession>A0A8R1IPB3</accession>
<dbReference type="InterPro" id="IPR024483">
    <property type="entry name" value="Glam1"/>
</dbReference>